<feature type="transmembrane region" description="Helical" evidence="5">
    <location>
        <begin position="346"/>
        <end position="363"/>
    </location>
</feature>
<evidence type="ECO:0000256" key="2">
    <source>
        <dbReference type="ARBA" id="ARBA00022692"/>
    </source>
</evidence>
<dbReference type="PANTHER" id="PTHR23508:SF10">
    <property type="entry name" value="CARBOXYLIC ACID TRANSPORTER PROTEIN HOMOLOG"/>
    <property type="match status" value="1"/>
</dbReference>
<feature type="transmembrane region" description="Helical" evidence="5">
    <location>
        <begin position="203"/>
        <end position="227"/>
    </location>
</feature>
<gene>
    <name evidence="7" type="ORF">LWC34_50950</name>
</gene>
<feature type="transmembrane region" description="Helical" evidence="5">
    <location>
        <begin position="77"/>
        <end position="97"/>
    </location>
</feature>
<accession>A0ABS8ZTP0</accession>
<comment type="caution">
    <text evidence="7">The sequence shown here is derived from an EMBL/GenBank/DDBJ whole genome shotgun (WGS) entry which is preliminary data.</text>
</comment>
<reference evidence="7 8" key="1">
    <citation type="submission" date="2021-12" db="EMBL/GenBank/DDBJ databases">
        <title>Genome sequence of Kibdelosporangium philippinense ATCC 49844.</title>
        <authorList>
            <person name="Fedorov E.A."/>
            <person name="Omeragic M."/>
            <person name="Shalygina K.F."/>
            <person name="Maclea K.S."/>
        </authorList>
    </citation>
    <scope>NUCLEOTIDE SEQUENCE [LARGE SCALE GENOMIC DNA]</scope>
    <source>
        <strain evidence="7 8">ATCC 49844</strain>
    </source>
</reference>
<name>A0ABS8ZTP0_9PSEU</name>
<evidence type="ECO:0000256" key="3">
    <source>
        <dbReference type="ARBA" id="ARBA00022989"/>
    </source>
</evidence>
<dbReference type="InterPro" id="IPR036259">
    <property type="entry name" value="MFS_trans_sf"/>
</dbReference>
<keyword evidence="2 5" id="KW-0812">Transmembrane</keyword>
<dbReference type="Gene3D" id="1.20.1250.20">
    <property type="entry name" value="MFS general substrate transporter like domains"/>
    <property type="match status" value="2"/>
</dbReference>
<sequence length="399" mass="41421">MSKTSSWTVVALCATVVVAEGYDLIVYGALLPKLLAEPGWGLTTSSAGEIGSLVYLGMLVGGLIGGRLTDTHGRRTIVLASTVMFTVWTFACALAQAPWQLGLFRLLAGLGMGAVIPSALALAKEYSPEGRTPLTVTILMAGVPLGGTSASLLGLAILPTHGWRPMFLIGGAISVAILLLGWFKLPESQQFLGTTEKTRITALFSRAFLATSILFAAASVLNLLTWYGMNTWLTTLMRELHYPLSSALQFSMTLNTAAVVASFLFAAAARRFGARPMAVVCALLTSAGIFGAAIGTSSMVLLLALIALIGAGAHSALNMVIASVADSYPVRLRGTAIGWANGMGRSGAVIAPALGGWVLSAGLGPQAVFYTFATTALCAAVIVSVLVVVGRRQQQEVNA</sequence>
<feature type="transmembrane region" description="Helical" evidence="5">
    <location>
        <begin position="300"/>
        <end position="325"/>
    </location>
</feature>
<evidence type="ECO:0000256" key="4">
    <source>
        <dbReference type="ARBA" id="ARBA00023136"/>
    </source>
</evidence>
<feature type="domain" description="Major facilitator superfamily (MFS) profile" evidence="6">
    <location>
        <begin position="9"/>
        <end position="391"/>
    </location>
</feature>
<feature type="transmembrane region" description="Helical" evidence="5">
    <location>
        <begin position="369"/>
        <end position="389"/>
    </location>
</feature>
<proteinExistence type="predicted"/>
<dbReference type="RefSeq" id="WP_233733406.1">
    <property type="nucleotide sequence ID" value="NZ_JAJVCN010000004.1"/>
</dbReference>
<organism evidence="7 8">
    <name type="scientific">Kibdelosporangium philippinense</name>
    <dbReference type="NCBI Taxonomy" id="211113"/>
    <lineage>
        <taxon>Bacteria</taxon>
        <taxon>Bacillati</taxon>
        <taxon>Actinomycetota</taxon>
        <taxon>Actinomycetes</taxon>
        <taxon>Pseudonocardiales</taxon>
        <taxon>Pseudonocardiaceae</taxon>
        <taxon>Kibdelosporangium</taxon>
    </lineage>
</organism>
<evidence type="ECO:0000313" key="8">
    <source>
        <dbReference type="Proteomes" id="UP001521150"/>
    </source>
</evidence>
<comment type="subcellular location">
    <subcellularLocation>
        <location evidence="1">Cell membrane</location>
        <topology evidence="1">Multi-pass membrane protein</topology>
    </subcellularLocation>
</comment>
<feature type="transmembrane region" description="Helical" evidence="5">
    <location>
        <begin position="45"/>
        <end position="65"/>
    </location>
</feature>
<protein>
    <submittedName>
        <fullName evidence="7">MFS transporter</fullName>
    </submittedName>
</protein>
<evidence type="ECO:0000313" key="7">
    <source>
        <dbReference type="EMBL" id="MCE7011071.1"/>
    </source>
</evidence>
<keyword evidence="3 5" id="KW-1133">Transmembrane helix</keyword>
<dbReference type="InterPro" id="IPR020846">
    <property type="entry name" value="MFS_dom"/>
</dbReference>
<feature type="transmembrane region" description="Helical" evidence="5">
    <location>
        <begin position="163"/>
        <end position="183"/>
    </location>
</feature>
<evidence type="ECO:0000256" key="5">
    <source>
        <dbReference type="SAM" id="Phobius"/>
    </source>
</evidence>
<keyword evidence="8" id="KW-1185">Reference proteome</keyword>
<dbReference type="Pfam" id="PF07690">
    <property type="entry name" value="MFS_1"/>
    <property type="match status" value="2"/>
</dbReference>
<dbReference type="SUPFAM" id="SSF103473">
    <property type="entry name" value="MFS general substrate transporter"/>
    <property type="match status" value="1"/>
</dbReference>
<evidence type="ECO:0000256" key="1">
    <source>
        <dbReference type="ARBA" id="ARBA00004651"/>
    </source>
</evidence>
<dbReference type="EMBL" id="JAJVCN010000004">
    <property type="protein sequence ID" value="MCE7011071.1"/>
    <property type="molecule type" value="Genomic_DNA"/>
</dbReference>
<dbReference type="PROSITE" id="PS50850">
    <property type="entry name" value="MFS"/>
    <property type="match status" value="1"/>
</dbReference>
<feature type="transmembrane region" description="Helical" evidence="5">
    <location>
        <begin position="247"/>
        <end position="269"/>
    </location>
</feature>
<dbReference type="PANTHER" id="PTHR23508">
    <property type="entry name" value="CARBOXYLIC ACID TRANSPORTER PROTEIN HOMOLOG"/>
    <property type="match status" value="1"/>
</dbReference>
<feature type="transmembrane region" description="Helical" evidence="5">
    <location>
        <begin position="276"/>
        <end position="294"/>
    </location>
</feature>
<dbReference type="InterPro" id="IPR011701">
    <property type="entry name" value="MFS"/>
</dbReference>
<dbReference type="Proteomes" id="UP001521150">
    <property type="component" value="Unassembled WGS sequence"/>
</dbReference>
<evidence type="ECO:0000259" key="6">
    <source>
        <dbReference type="PROSITE" id="PS50850"/>
    </source>
</evidence>
<feature type="transmembrane region" description="Helical" evidence="5">
    <location>
        <begin position="103"/>
        <end position="122"/>
    </location>
</feature>
<keyword evidence="4 5" id="KW-0472">Membrane</keyword>
<feature type="transmembrane region" description="Helical" evidence="5">
    <location>
        <begin position="134"/>
        <end position="157"/>
    </location>
</feature>